<name>A0A3P6QBE3_DIBLA</name>
<sequence>MRSYDHSRLTRPLLDRAHRLADSVAKKSPMKRSFRPNDVSQQLSGKLPKRPIPATNNQIHEFLI</sequence>
<reference evidence="2 3" key="1">
    <citation type="submission" date="2018-11" db="EMBL/GenBank/DDBJ databases">
        <authorList>
            <consortium name="Pathogen Informatics"/>
        </authorList>
    </citation>
    <scope>NUCLEOTIDE SEQUENCE [LARGE SCALE GENOMIC DNA]</scope>
</reference>
<keyword evidence="3" id="KW-1185">Reference proteome</keyword>
<dbReference type="EMBL" id="UYRU01007654">
    <property type="protein sequence ID" value="VDK41310.1"/>
    <property type="molecule type" value="Genomic_DNA"/>
</dbReference>
<evidence type="ECO:0000313" key="3">
    <source>
        <dbReference type="Proteomes" id="UP000281553"/>
    </source>
</evidence>
<feature type="compositionally biased region" description="Polar residues" evidence="1">
    <location>
        <begin position="54"/>
        <end position="64"/>
    </location>
</feature>
<evidence type="ECO:0000256" key="1">
    <source>
        <dbReference type="SAM" id="MobiDB-lite"/>
    </source>
</evidence>
<protein>
    <submittedName>
        <fullName evidence="2">Uncharacterized protein</fullName>
    </submittedName>
</protein>
<evidence type="ECO:0000313" key="2">
    <source>
        <dbReference type="EMBL" id="VDK41310.1"/>
    </source>
</evidence>
<dbReference type="Proteomes" id="UP000281553">
    <property type="component" value="Unassembled WGS sequence"/>
</dbReference>
<gene>
    <name evidence="2" type="ORF">DILT_LOCUS1227</name>
</gene>
<dbReference type="AlphaFoldDB" id="A0A3P6QBE3"/>
<proteinExistence type="predicted"/>
<feature type="region of interest" description="Disordered" evidence="1">
    <location>
        <begin position="23"/>
        <end position="64"/>
    </location>
</feature>
<organism evidence="2 3">
    <name type="scientific">Dibothriocephalus latus</name>
    <name type="common">Fish tapeworm</name>
    <name type="synonym">Diphyllobothrium latum</name>
    <dbReference type="NCBI Taxonomy" id="60516"/>
    <lineage>
        <taxon>Eukaryota</taxon>
        <taxon>Metazoa</taxon>
        <taxon>Spiralia</taxon>
        <taxon>Lophotrochozoa</taxon>
        <taxon>Platyhelminthes</taxon>
        <taxon>Cestoda</taxon>
        <taxon>Eucestoda</taxon>
        <taxon>Diphyllobothriidea</taxon>
        <taxon>Diphyllobothriidae</taxon>
        <taxon>Dibothriocephalus</taxon>
    </lineage>
</organism>
<accession>A0A3P6QBE3</accession>